<dbReference type="InterPro" id="IPR008979">
    <property type="entry name" value="Galactose-bd-like_sf"/>
</dbReference>
<evidence type="ECO:0000256" key="6">
    <source>
        <dbReference type="ARBA" id="ARBA00023180"/>
    </source>
</evidence>
<evidence type="ECO:0000259" key="11">
    <source>
        <dbReference type="SMART" id="SM01029"/>
    </source>
</evidence>
<evidence type="ECO:0000256" key="2">
    <source>
        <dbReference type="ARBA" id="ARBA00009809"/>
    </source>
</evidence>
<gene>
    <name evidence="12" type="ORF">AAE3_LOCUS7742</name>
</gene>
<evidence type="ECO:0000256" key="1">
    <source>
        <dbReference type="ARBA" id="ARBA00001412"/>
    </source>
</evidence>
<evidence type="ECO:0000256" key="4">
    <source>
        <dbReference type="ARBA" id="ARBA00022729"/>
    </source>
</evidence>
<keyword evidence="5" id="KW-0378">Hydrolase</keyword>
<dbReference type="InterPro" id="IPR025972">
    <property type="entry name" value="BetaGal_dom3"/>
</dbReference>
<keyword evidence="4" id="KW-0732">Signal</keyword>
<dbReference type="AlphaFoldDB" id="A0A8S0W733"/>
<evidence type="ECO:0000256" key="5">
    <source>
        <dbReference type="ARBA" id="ARBA00022801"/>
    </source>
</evidence>
<keyword evidence="10" id="KW-0472">Membrane</keyword>
<dbReference type="SMART" id="SM01029">
    <property type="entry name" value="BetaGal_dom2"/>
    <property type="match status" value="1"/>
</dbReference>
<evidence type="ECO:0000256" key="7">
    <source>
        <dbReference type="ARBA" id="ARBA00023295"/>
    </source>
</evidence>
<accession>A0A8S0W733</accession>
<comment type="catalytic activity">
    <reaction evidence="1">
        <text>Hydrolysis of terminal non-reducing beta-D-galactose residues in beta-D-galactosides.</text>
        <dbReference type="EC" id="3.2.1.23"/>
    </reaction>
</comment>
<dbReference type="SUPFAM" id="SSF117100">
    <property type="entry name" value="Beta-galactosidase LacA, domain 3"/>
    <property type="match status" value="1"/>
</dbReference>
<dbReference type="InterPro" id="IPR001944">
    <property type="entry name" value="Glycoside_Hdrlase_35"/>
</dbReference>
<reference evidence="12 13" key="1">
    <citation type="submission" date="2020-01" db="EMBL/GenBank/DDBJ databases">
        <authorList>
            <person name="Gupta K D."/>
        </authorList>
    </citation>
    <scope>NUCLEOTIDE SEQUENCE [LARGE SCALE GENOMIC DNA]</scope>
</reference>
<dbReference type="Gene3D" id="2.60.120.260">
    <property type="entry name" value="Galactose-binding domain-like"/>
    <property type="match status" value="2"/>
</dbReference>
<keyword evidence="10" id="KW-1133">Transmembrane helix</keyword>
<comment type="similarity">
    <text evidence="2 8">Belongs to the glycosyl hydrolase 35 family.</text>
</comment>
<dbReference type="SUPFAM" id="SSF49785">
    <property type="entry name" value="Galactose-binding domain-like"/>
    <property type="match status" value="2"/>
</dbReference>
<dbReference type="EC" id="3.2.1.23" evidence="3"/>
<dbReference type="SUPFAM" id="SSF51445">
    <property type="entry name" value="(Trans)glycosidases"/>
    <property type="match status" value="1"/>
</dbReference>
<dbReference type="InterPro" id="IPR036833">
    <property type="entry name" value="BetaGal_dom3_sf"/>
</dbReference>
<protein>
    <recommendedName>
        <fullName evidence="3">beta-galactosidase</fullName>
        <ecNumber evidence="3">3.2.1.23</ecNumber>
    </recommendedName>
</protein>
<dbReference type="InterPro" id="IPR025300">
    <property type="entry name" value="BetaGal_jelly_roll_dom"/>
</dbReference>
<evidence type="ECO:0000313" key="13">
    <source>
        <dbReference type="Proteomes" id="UP000467700"/>
    </source>
</evidence>
<keyword evidence="7" id="KW-0326">Glycosidase</keyword>
<feature type="domain" description="Beta-galactosidase" evidence="11">
    <location>
        <begin position="472"/>
        <end position="663"/>
    </location>
</feature>
<evidence type="ECO:0000256" key="9">
    <source>
        <dbReference type="SAM" id="MobiDB-lite"/>
    </source>
</evidence>
<dbReference type="GO" id="GO:0005975">
    <property type="term" value="P:carbohydrate metabolic process"/>
    <property type="evidence" value="ECO:0007669"/>
    <property type="project" value="InterPro"/>
</dbReference>
<evidence type="ECO:0000256" key="8">
    <source>
        <dbReference type="RuleBase" id="RU003679"/>
    </source>
</evidence>
<dbReference type="Proteomes" id="UP000467700">
    <property type="component" value="Unassembled WGS sequence"/>
</dbReference>
<feature type="transmembrane region" description="Helical" evidence="10">
    <location>
        <begin position="54"/>
        <end position="75"/>
    </location>
</feature>
<dbReference type="Pfam" id="PF13363">
    <property type="entry name" value="BetaGal_dom3"/>
    <property type="match status" value="1"/>
</dbReference>
<proteinExistence type="inferred from homology"/>
<dbReference type="Gene3D" id="3.20.20.80">
    <property type="entry name" value="Glycosidases"/>
    <property type="match status" value="1"/>
</dbReference>
<organism evidence="12 13">
    <name type="scientific">Cyclocybe aegerita</name>
    <name type="common">Black poplar mushroom</name>
    <name type="synonym">Agrocybe aegerita</name>
    <dbReference type="NCBI Taxonomy" id="1973307"/>
    <lineage>
        <taxon>Eukaryota</taxon>
        <taxon>Fungi</taxon>
        <taxon>Dikarya</taxon>
        <taxon>Basidiomycota</taxon>
        <taxon>Agaricomycotina</taxon>
        <taxon>Agaricomycetes</taxon>
        <taxon>Agaricomycetidae</taxon>
        <taxon>Agaricales</taxon>
        <taxon>Agaricineae</taxon>
        <taxon>Bolbitiaceae</taxon>
        <taxon>Cyclocybe</taxon>
    </lineage>
</organism>
<dbReference type="OrthoDB" id="1657402at2759"/>
<dbReference type="SUPFAM" id="SSF51011">
    <property type="entry name" value="Glycosyl hydrolase domain"/>
    <property type="match status" value="1"/>
</dbReference>
<dbReference type="Pfam" id="PF10435">
    <property type="entry name" value="BetaGal_dom2"/>
    <property type="match status" value="1"/>
</dbReference>
<dbReference type="GO" id="GO:0004565">
    <property type="term" value="F:beta-galactosidase activity"/>
    <property type="evidence" value="ECO:0007669"/>
    <property type="project" value="UniProtKB-EC"/>
</dbReference>
<dbReference type="PANTHER" id="PTHR23421">
    <property type="entry name" value="BETA-GALACTOSIDASE RELATED"/>
    <property type="match status" value="1"/>
</dbReference>
<keyword evidence="6" id="KW-0325">Glycoprotein</keyword>
<dbReference type="InterPro" id="IPR037110">
    <property type="entry name" value="Betagal_dom2_sf"/>
</dbReference>
<dbReference type="EMBL" id="CACVBS010000049">
    <property type="protein sequence ID" value="CAA7265488.1"/>
    <property type="molecule type" value="Genomic_DNA"/>
</dbReference>
<dbReference type="InterPro" id="IPR017853">
    <property type="entry name" value="GH"/>
</dbReference>
<dbReference type="Gene3D" id="2.102.20.10">
    <property type="entry name" value="Beta-galactosidase, domain 2"/>
    <property type="match status" value="1"/>
</dbReference>
<dbReference type="Pfam" id="PF01301">
    <property type="entry name" value="Glyco_hydro_35"/>
    <property type="match status" value="1"/>
</dbReference>
<dbReference type="PRINTS" id="PR00742">
    <property type="entry name" value="GLHYDRLASE35"/>
</dbReference>
<dbReference type="Gene3D" id="2.60.390.10">
    <property type="entry name" value="Beta-galactosidase, domain 3"/>
    <property type="match status" value="1"/>
</dbReference>
<dbReference type="Pfam" id="PF13364">
    <property type="entry name" value="BetaGal_ABD2"/>
    <property type="match status" value="2"/>
</dbReference>
<evidence type="ECO:0000256" key="10">
    <source>
        <dbReference type="SAM" id="Phobius"/>
    </source>
</evidence>
<feature type="region of interest" description="Disordered" evidence="9">
    <location>
        <begin position="1"/>
        <end position="20"/>
    </location>
</feature>
<dbReference type="InterPro" id="IPR031330">
    <property type="entry name" value="Gly_Hdrlase_35_cat"/>
</dbReference>
<evidence type="ECO:0000313" key="12">
    <source>
        <dbReference type="EMBL" id="CAA7265488.1"/>
    </source>
</evidence>
<keyword evidence="13" id="KW-1185">Reference proteome</keyword>
<dbReference type="FunFam" id="3.20.20.80:FF:000040">
    <property type="entry name" value="Beta-galactosidase A"/>
    <property type="match status" value="1"/>
</dbReference>
<comment type="caution">
    <text evidence="12">The sequence shown here is derived from an EMBL/GenBank/DDBJ whole genome shotgun (WGS) entry which is preliminary data.</text>
</comment>
<sequence>MKQDELTALPSSTTFNKRYPRQPRYYSTNGSIMAGFEPPVGLGKPDPKRRKSGWVFLLTCAASLALVLATSRLYIPHSLGLSSSVSDFISRSLLCDTAIRDSKFEHSPDADADELDDDGFSRTDDVKFDNYSLFLKGQRIFLHSGEFHTFRLPVPSLWPDILEKFKAAGLNSVSVYTHMGLINPAPGVVDFGGFRALQPLFDAAKAAGIWVVLRPGPYINAETTAGGIAHWITSEVPGQLRTNATDWRMAWDDYIRGIIQETSPNQINRGGPVIAVQIDNEFGTSIPVFQEYFEDLLDIYRRSGIVVPLTYNDPGQRRNFINGTGAVDLYGLDAYPQGFDCSNPTGWRPVTTNYHAYHQEVNPSQPWYFPEFQGGSFDAWGPTAPGYGPCRVLTGPDFQSVFNLQLWASNAKLINYYMVYGGTSWGGIPFHGVYTSYDYGSPITESRELTTKFDELKRQGMFVRSSPEFIKTDWIADASSGLSVSTNPAAFITLLHNPDTGAAFYIARQTDSTSTATTDFKLNVTTSELGAVQIPVVAPSITLGGRQSKVVVTDYAVGASSKVTYSTAQVFYAGTIDGRDVLFLYGDADQEHEVALKLTGTPNRAQSSSNPLVQLTPASSMGVVTADPITLVNFLSGIEQLVTIWDSDTQLVLYADSVTAATFWSPVISGDANDAFRHFWGIGTNTSILVGGPHLVRGATIEGTTLALRGDLKEDVRLTVIAPRSVRAITWNGQSVSGDVAASEALSAAGGFVGQLAVNNALAGGLGIPKLTGWKFKDSLPEIEETFDDSEWTVADHTKTNIPLKPYYGDGRILYGCDYGFCENVVLWRGHFTATGEEKSLNLSINGGQAFAASVWVNNVFLGTSFGNSTNNLNRLEETDDKFTFPPGALLAGKDNVITVVQDNMGLNETSGTNTDSSKSPRGIRGFALDGNTFTTWKVQGKVGGYNHYPDRTRGVLNEGGLFGERQGWHLPSFSTTDGWTERDLSTGLPNSAAGVGFFVTTFKLDIPNELDVMLSFTFEEPFGQPYRAFLFVNGWMMGKRVANLGPQDKFPVHEGILNYRGENTVAVALWAMTPNVTISPNLQLFLDAVYDGGVGNIQTDNPPWTPVGRLQA</sequence>
<name>A0A8S0W733_CYCAE</name>
<evidence type="ECO:0000256" key="3">
    <source>
        <dbReference type="ARBA" id="ARBA00012756"/>
    </source>
</evidence>
<keyword evidence="10" id="KW-0812">Transmembrane</keyword>
<dbReference type="InterPro" id="IPR018954">
    <property type="entry name" value="Betagal_dom2"/>
</dbReference>